<keyword evidence="2" id="KW-1185">Reference proteome</keyword>
<comment type="caution">
    <text evidence="1">The sequence shown here is derived from an EMBL/GenBank/DDBJ whole genome shotgun (WGS) entry which is preliminary data.</text>
</comment>
<sequence>TAFKAQPRPKPASEALPMPRPACKPRQCLGRPSECLGRPLKVCRRRLYCVIHIKASILPTLAEDLAT</sequence>
<protein>
    <submittedName>
        <fullName evidence="1">Uncharacterized protein</fullName>
    </submittedName>
</protein>
<proteinExistence type="predicted"/>
<evidence type="ECO:0000313" key="1">
    <source>
        <dbReference type="EMBL" id="KAJ7645333.1"/>
    </source>
</evidence>
<name>A0AAD7CDD5_MYCRO</name>
<evidence type="ECO:0000313" key="2">
    <source>
        <dbReference type="Proteomes" id="UP001221757"/>
    </source>
</evidence>
<dbReference type="EMBL" id="JARKIE010000401">
    <property type="protein sequence ID" value="KAJ7645333.1"/>
    <property type="molecule type" value="Genomic_DNA"/>
</dbReference>
<dbReference type="AlphaFoldDB" id="A0AAD7CDD5"/>
<feature type="non-terminal residue" evidence="1">
    <location>
        <position position="1"/>
    </location>
</feature>
<dbReference type="Proteomes" id="UP001221757">
    <property type="component" value="Unassembled WGS sequence"/>
</dbReference>
<accession>A0AAD7CDD5</accession>
<gene>
    <name evidence="1" type="ORF">B0H17DRAFT_1104239</name>
</gene>
<reference evidence="1" key="1">
    <citation type="submission" date="2023-03" db="EMBL/GenBank/DDBJ databases">
        <title>Massive genome expansion in bonnet fungi (Mycena s.s.) driven by repeated elements and novel gene families across ecological guilds.</title>
        <authorList>
            <consortium name="Lawrence Berkeley National Laboratory"/>
            <person name="Harder C.B."/>
            <person name="Miyauchi S."/>
            <person name="Viragh M."/>
            <person name="Kuo A."/>
            <person name="Thoen E."/>
            <person name="Andreopoulos B."/>
            <person name="Lu D."/>
            <person name="Skrede I."/>
            <person name="Drula E."/>
            <person name="Henrissat B."/>
            <person name="Morin E."/>
            <person name="Kohler A."/>
            <person name="Barry K."/>
            <person name="LaButti K."/>
            <person name="Morin E."/>
            <person name="Salamov A."/>
            <person name="Lipzen A."/>
            <person name="Mereny Z."/>
            <person name="Hegedus B."/>
            <person name="Baldrian P."/>
            <person name="Stursova M."/>
            <person name="Weitz H."/>
            <person name="Taylor A."/>
            <person name="Grigoriev I.V."/>
            <person name="Nagy L.G."/>
            <person name="Martin F."/>
            <person name="Kauserud H."/>
        </authorList>
    </citation>
    <scope>NUCLEOTIDE SEQUENCE</scope>
    <source>
        <strain evidence="1">CBHHK067</strain>
    </source>
</reference>
<organism evidence="1 2">
    <name type="scientific">Mycena rosella</name>
    <name type="common">Pink bonnet</name>
    <name type="synonym">Agaricus rosellus</name>
    <dbReference type="NCBI Taxonomy" id="1033263"/>
    <lineage>
        <taxon>Eukaryota</taxon>
        <taxon>Fungi</taxon>
        <taxon>Dikarya</taxon>
        <taxon>Basidiomycota</taxon>
        <taxon>Agaricomycotina</taxon>
        <taxon>Agaricomycetes</taxon>
        <taxon>Agaricomycetidae</taxon>
        <taxon>Agaricales</taxon>
        <taxon>Marasmiineae</taxon>
        <taxon>Mycenaceae</taxon>
        <taxon>Mycena</taxon>
    </lineage>
</organism>